<comment type="caution">
    <text evidence="2">The sequence shown here is derived from an EMBL/GenBank/DDBJ whole genome shotgun (WGS) entry which is preliminary data.</text>
</comment>
<sequence length="176" mass="19935">MADIFGAEQAAQLRDIVARRDIFELLCTYMRAQDRLLPELHRSVFHDDAYVDCGPFAGDPDGFVNFAQTLLGDMIASQHGIMQAHISVTGKRASGEVYFIAQHRIVEDEVEKDLFVAGRYIDEYEDRGAGWKILKRREVIDWARTDPATDSFLGQMTLTLGGRHGADFSEQRNWPV</sequence>
<dbReference type="EMBL" id="JTDI01000002">
    <property type="protein sequence ID" value="KHK92654.1"/>
    <property type="molecule type" value="Genomic_DNA"/>
</dbReference>
<dbReference type="STRING" id="1348853.LK12_07820"/>
<evidence type="ECO:0000313" key="3">
    <source>
        <dbReference type="Proteomes" id="UP000031057"/>
    </source>
</evidence>
<dbReference type="InterPro" id="IPR037401">
    <property type="entry name" value="SnoaL-like"/>
</dbReference>
<dbReference type="OrthoDB" id="7191104at2"/>
<gene>
    <name evidence="2" type="ORF">LK12_07820</name>
</gene>
<reference evidence="2 3" key="1">
    <citation type="submission" date="2014-10" db="EMBL/GenBank/DDBJ databases">
        <title>Genome sequence of Novosphingobium malaysiense MUSC 273(T).</title>
        <authorList>
            <person name="Lee L.-H."/>
        </authorList>
    </citation>
    <scope>NUCLEOTIDE SEQUENCE [LARGE SCALE GENOMIC DNA]</scope>
    <source>
        <strain evidence="2 3">MUSC 273</strain>
    </source>
</reference>
<feature type="domain" description="SnoaL-like" evidence="1">
    <location>
        <begin position="17"/>
        <end position="137"/>
    </location>
</feature>
<dbReference type="AlphaFoldDB" id="A0A0B1ZT86"/>
<organism evidence="2 3">
    <name type="scientific">Novosphingobium malaysiense</name>
    <dbReference type="NCBI Taxonomy" id="1348853"/>
    <lineage>
        <taxon>Bacteria</taxon>
        <taxon>Pseudomonadati</taxon>
        <taxon>Pseudomonadota</taxon>
        <taxon>Alphaproteobacteria</taxon>
        <taxon>Sphingomonadales</taxon>
        <taxon>Sphingomonadaceae</taxon>
        <taxon>Novosphingobium</taxon>
    </lineage>
</organism>
<keyword evidence="3" id="KW-1185">Reference proteome</keyword>
<proteinExistence type="predicted"/>
<protein>
    <recommendedName>
        <fullName evidence="1">SnoaL-like domain-containing protein</fullName>
    </recommendedName>
</protein>
<accession>A0A0B1ZT86</accession>
<dbReference type="Pfam" id="PF13577">
    <property type="entry name" value="SnoaL_4"/>
    <property type="match status" value="1"/>
</dbReference>
<evidence type="ECO:0000259" key="1">
    <source>
        <dbReference type="Pfam" id="PF13577"/>
    </source>
</evidence>
<dbReference type="Proteomes" id="UP000031057">
    <property type="component" value="Unassembled WGS sequence"/>
</dbReference>
<dbReference type="SUPFAM" id="SSF54427">
    <property type="entry name" value="NTF2-like"/>
    <property type="match status" value="1"/>
</dbReference>
<dbReference type="InterPro" id="IPR032710">
    <property type="entry name" value="NTF2-like_dom_sf"/>
</dbReference>
<evidence type="ECO:0000313" key="2">
    <source>
        <dbReference type="EMBL" id="KHK92654.1"/>
    </source>
</evidence>
<dbReference type="Gene3D" id="3.10.450.50">
    <property type="match status" value="1"/>
</dbReference>
<name>A0A0B1ZT86_9SPHN</name>